<comment type="subcellular location">
    <subcellularLocation>
        <location evidence="2">Peroxisome membrane</location>
        <topology evidence="2">Multi-pass membrane protein</topology>
    </subcellularLocation>
</comment>
<evidence type="ECO:0000313" key="22">
    <source>
        <dbReference type="Proteomes" id="UP000002866"/>
    </source>
</evidence>
<evidence type="ECO:0000256" key="5">
    <source>
        <dbReference type="ARBA" id="ARBA00012483"/>
    </source>
</evidence>
<dbReference type="Pfam" id="PF13920">
    <property type="entry name" value="zf-C3HC4_3"/>
    <property type="match status" value="1"/>
</dbReference>
<evidence type="ECO:0000256" key="14">
    <source>
        <dbReference type="ARBA" id="ARBA00022927"/>
    </source>
</evidence>
<evidence type="ECO:0000256" key="4">
    <source>
        <dbReference type="ARBA" id="ARBA00008704"/>
    </source>
</evidence>
<evidence type="ECO:0000256" key="8">
    <source>
        <dbReference type="ARBA" id="ARBA00022679"/>
    </source>
</evidence>
<keyword evidence="8" id="KW-0808">Transferase</keyword>
<dbReference type="InterPro" id="IPR001841">
    <property type="entry name" value="Znf_RING"/>
</dbReference>
<keyword evidence="16" id="KW-0472">Membrane</keyword>
<dbReference type="GO" id="GO:0043161">
    <property type="term" value="P:proteasome-mediated ubiquitin-dependent protein catabolic process"/>
    <property type="evidence" value="ECO:0007669"/>
    <property type="project" value="EnsemblFungi"/>
</dbReference>
<dbReference type="GO" id="GO:0000209">
    <property type="term" value="P:protein polyubiquitination"/>
    <property type="evidence" value="ECO:0007669"/>
    <property type="project" value="EnsemblFungi"/>
</dbReference>
<protein>
    <recommendedName>
        <fullName evidence="5">RING-type E3 ubiquitin transferase</fullName>
        <ecNumber evidence="5">2.3.2.27</ecNumber>
    </recommendedName>
    <alternativeName>
        <fullName evidence="18">Peroxin-10</fullName>
    </alternativeName>
</protein>
<dbReference type="InterPro" id="IPR006845">
    <property type="entry name" value="Pex_N"/>
</dbReference>
<dbReference type="InParanoid" id="I2GX96"/>
<dbReference type="OrthoDB" id="6270329at2759"/>
<evidence type="ECO:0000256" key="15">
    <source>
        <dbReference type="ARBA" id="ARBA00022989"/>
    </source>
</evidence>
<dbReference type="OMA" id="YCDVVQL"/>
<keyword evidence="11 19" id="KW-0863">Zinc-finger</keyword>
<dbReference type="GO" id="GO:0000151">
    <property type="term" value="C:ubiquitin ligase complex"/>
    <property type="evidence" value="ECO:0007669"/>
    <property type="project" value="EnsemblFungi"/>
</dbReference>
<keyword evidence="13" id="KW-0862">Zinc</keyword>
<comment type="pathway">
    <text evidence="3">Protein modification; protein ubiquitination.</text>
</comment>
<evidence type="ECO:0000256" key="10">
    <source>
        <dbReference type="ARBA" id="ARBA00022723"/>
    </source>
</evidence>
<evidence type="ECO:0000256" key="16">
    <source>
        <dbReference type="ARBA" id="ARBA00023136"/>
    </source>
</evidence>
<evidence type="ECO:0000256" key="19">
    <source>
        <dbReference type="PROSITE-ProRule" id="PRU00175"/>
    </source>
</evidence>
<dbReference type="InterPro" id="IPR017907">
    <property type="entry name" value="Znf_RING_CS"/>
</dbReference>
<accession>I2GX96</accession>
<evidence type="ECO:0000256" key="3">
    <source>
        <dbReference type="ARBA" id="ARBA00004906"/>
    </source>
</evidence>
<dbReference type="GO" id="GO:0006515">
    <property type="term" value="P:protein quality control for misfolded or incompletely synthesized proteins"/>
    <property type="evidence" value="ECO:0007669"/>
    <property type="project" value="EnsemblFungi"/>
</dbReference>
<comment type="similarity">
    <text evidence="4">Belongs to the pex2/pex10/pex12 family.</text>
</comment>
<dbReference type="GO" id="GO:0008270">
    <property type="term" value="F:zinc ion binding"/>
    <property type="evidence" value="ECO:0007669"/>
    <property type="project" value="UniProtKB-KW"/>
</dbReference>
<keyword evidence="15" id="KW-1133">Transmembrane helix</keyword>
<dbReference type="GO" id="GO:0061630">
    <property type="term" value="F:ubiquitin protein ligase activity"/>
    <property type="evidence" value="ECO:0007669"/>
    <property type="project" value="UniProtKB-EC"/>
</dbReference>
<evidence type="ECO:0000256" key="11">
    <source>
        <dbReference type="ARBA" id="ARBA00022771"/>
    </source>
</evidence>
<dbReference type="EC" id="2.3.2.27" evidence="5"/>
<dbReference type="HOGENOM" id="CLU_041707_2_0_1"/>
<dbReference type="PROSITE" id="PS50089">
    <property type="entry name" value="ZF_RING_2"/>
    <property type="match status" value="1"/>
</dbReference>
<dbReference type="PROSITE" id="PS00518">
    <property type="entry name" value="ZF_RING_1"/>
    <property type="match status" value="1"/>
</dbReference>
<dbReference type="InterPro" id="IPR013083">
    <property type="entry name" value="Znf_RING/FYVE/PHD"/>
</dbReference>
<sequence>MRKDSYLPLFADAPTILQAHQKDEQVESILTLKIREVLRLIKGQLFINLHPNEIALFGKLLYLSITTLRGKRTLGEEYTDLFIVNRKGTNFVKRYKRLLFVLSYLLGPYLLSKISNALKYLKVKWNLAAEKRSNDESKTPQDEEPHVDTISQYFDGLNRIANLHLLLFYFTGAYYDLNRRLFGLRYAISHKLDNSELEIRRANSKSYRILGYILSMQLAIKGLPYFKAFYKTLIYDDNPISLNKVTTKNVKYNNEKIDLKNPKILPYIPEESRKCILCMSFMINPSCAPCGHIYCWNCLINWCKEKEECPLCRQKCDLQEILPLR</sequence>
<dbReference type="Pfam" id="PF04757">
    <property type="entry name" value="Pex2_Pex12"/>
    <property type="match status" value="1"/>
</dbReference>
<evidence type="ECO:0000256" key="9">
    <source>
        <dbReference type="ARBA" id="ARBA00022692"/>
    </source>
</evidence>
<keyword evidence="6" id="KW-0813">Transport</keyword>
<organism evidence="21 22">
    <name type="scientific">Henningerozyma blattae (strain ATCC 34711 / CBS 6284 / DSM 70876 / NBRC 10599 / NRRL Y-10934 / UCD 77-7)</name>
    <name type="common">Yeast</name>
    <name type="synonym">Tetrapisispora blattae</name>
    <dbReference type="NCBI Taxonomy" id="1071380"/>
    <lineage>
        <taxon>Eukaryota</taxon>
        <taxon>Fungi</taxon>
        <taxon>Dikarya</taxon>
        <taxon>Ascomycota</taxon>
        <taxon>Saccharomycotina</taxon>
        <taxon>Saccharomycetes</taxon>
        <taxon>Saccharomycetales</taxon>
        <taxon>Saccharomycetaceae</taxon>
        <taxon>Henningerozyma</taxon>
    </lineage>
</organism>
<dbReference type="EMBL" id="HE806316">
    <property type="protein sequence ID" value="CCH58748.1"/>
    <property type="molecule type" value="Genomic_DNA"/>
</dbReference>
<evidence type="ECO:0000256" key="17">
    <source>
        <dbReference type="ARBA" id="ARBA00023140"/>
    </source>
</evidence>
<evidence type="ECO:0000256" key="2">
    <source>
        <dbReference type="ARBA" id="ARBA00004585"/>
    </source>
</evidence>
<dbReference type="GO" id="GO:0005778">
    <property type="term" value="C:peroxisomal membrane"/>
    <property type="evidence" value="ECO:0007669"/>
    <property type="project" value="UniProtKB-SubCell"/>
</dbReference>
<evidence type="ECO:0000256" key="18">
    <source>
        <dbReference type="ARBA" id="ARBA00041230"/>
    </source>
</evidence>
<comment type="catalytic activity">
    <reaction evidence="1">
        <text>S-ubiquitinyl-[E2 ubiquitin-conjugating enzyme]-L-cysteine + [acceptor protein]-L-lysine = [E2 ubiquitin-conjugating enzyme]-L-cysteine + N(6)-ubiquitinyl-[acceptor protein]-L-lysine.</text>
        <dbReference type="EC" id="2.3.2.27"/>
    </reaction>
</comment>
<dbReference type="InterPro" id="IPR025654">
    <property type="entry name" value="PEX2/10"/>
</dbReference>
<dbReference type="FunCoup" id="I2GX96">
    <property type="interactions" value="315"/>
</dbReference>
<keyword evidence="22" id="KW-1185">Reference proteome</keyword>
<dbReference type="Proteomes" id="UP000002866">
    <property type="component" value="Chromosome 1"/>
</dbReference>
<dbReference type="PANTHER" id="PTHR23350">
    <property type="entry name" value="PEROXISOME ASSEMBLY PROTEIN 10"/>
    <property type="match status" value="1"/>
</dbReference>
<dbReference type="KEGG" id="tbl:TBLA_0A09640"/>
<evidence type="ECO:0000256" key="7">
    <source>
        <dbReference type="ARBA" id="ARBA00022593"/>
    </source>
</evidence>
<evidence type="ECO:0000256" key="1">
    <source>
        <dbReference type="ARBA" id="ARBA00000900"/>
    </source>
</evidence>
<dbReference type="eggNOG" id="KOG0317">
    <property type="taxonomic scope" value="Eukaryota"/>
</dbReference>
<dbReference type="PANTHER" id="PTHR23350:SF0">
    <property type="entry name" value="PEROXISOME BIOGENESIS FACTOR 10"/>
    <property type="match status" value="1"/>
</dbReference>
<dbReference type="AlphaFoldDB" id="I2GX96"/>
<dbReference type="SMART" id="SM00184">
    <property type="entry name" value="RING"/>
    <property type="match status" value="1"/>
</dbReference>
<dbReference type="GO" id="GO:0044721">
    <property type="term" value="P:protein import into peroxisome matrix, substrate release"/>
    <property type="evidence" value="ECO:0007669"/>
    <property type="project" value="EnsemblFungi"/>
</dbReference>
<name>I2GX96_HENB6</name>
<dbReference type="GO" id="GO:0008320">
    <property type="term" value="F:protein transmembrane transporter activity"/>
    <property type="evidence" value="ECO:0007669"/>
    <property type="project" value="EnsemblFungi"/>
</dbReference>
<keyword evidence="14" id="KW-0653">Protein transport</keyword>
<dbReference type="Gene3D" id="3.30.40.10">
    <property type="entry name" value="Zinc/RING finger domain, C3HC4 (zinc finger)"/>
    <property type="match status" value="1"/>
</dbReference>
<keyword evidence="10" id="KW-0479">Metal-binding</keyword>
<evidence type="ECO:0000256" key="6">
    <source>
        <dbReference type="ARBA" id="ARBA00022448"/>
    </source>
</evidence>
<keyword evidence="9" id="KW-0812">Transmembrane</keyword>
<proteinExistence type="inferred from homology"/>
<evidence type="ECO:0000256" key="13">
    <source>
        <dbReference type="ARBA" id="ARBA00022833"/>
    </source>
</evidence>
<evidence type="ECO:0000259" key="20">
    <source>
        <dbReference type="PROSITE" id="PS50089"/>
    </source>
</evidence>
<dbReference type="GeneID" id="14493525"/>
<gene>
    <name evidence="21" type="primary">TBLA0A09640</name>
    <name evidence="21" type="ORF">TBLA_0A09640</name>
</gene>
<keyword evidence="12" id="KW-0833">Ubl conjugation pathway</keyword>
<feature type="domain" description="RING-type" evidence="20">
    <location>
        <begin position="275"/>
        <end position="313"/>
    </location>
</feature>
<dbReference type="RefSeq" id="XP_004178267.1">
    <property type="nucleotide sequence ID" value="XM_004178219.1"/>
</dbReference>
<reference evidence="21 22" key="1">
    <citation type="journal article" date="2011" name="Proc. Natl. Acad. Sci. U.S.A.">
        <title>Evolutionary erosion of yeast sex chromosomes by mating-type switching accidents.</title>
        <authorList>
            <person name="Gordon J.L."/>
            <person name="Armisen D."/>
            <person name="Proux-Wera E."/>
            <person name="Oheigeartaigh S.S."/>
            <person name="Byrne K.P."/>
            <person name="Wolfe K.H."/>
        </authorList>
    </citation>
    <scope>NUCLEOTIDE SEQUENCE [LARGE SCALE GENOMIC DNA]</scope>
    <source>
        <strain evidence="22">ATCC 34711 / CBS 6284 / DSM 70876 / NBRC 10599 / NRRL Y-10934 / UCD 77-7</strain>
    </source>
</reference>
<dbReference type="SUPFAM" id="SSF57850">
    <property type="entry name" value="RING/U-box"/>
    <property type="match status" value="1"/>
</dbReference>
<keyword evidence="7" id="KW-0962">Peroxisome biogenesis</keyword>
<evidence type="ECO:0000313" key="21">
    <source>
        <dbReference type="EMBL" id="CCH58748.1"/>
    </source>
</evidence>
<dbReference type="CDD" id="cd16527">
    <property type="entry name" value="RING-HC_PEX10"/>
    <property type="match status" value="1"/>
</dbReference>
<dbReference type="STRING" id="1071380.I2GX96"/>
<dbReference type="GO" id="GO:0016562">
    <property type="term" value="P:protein import into peroxisome matrix, receptor recycling"/>
    <property type="evidence" value="ECO:0007669"/>
    <property type="project" value="EnsemblFungi"/>
</dbReference>
<keyword evidence="17" id="KW-0576">Peroxisome</keyword>
<dbReference type="GO" id="GO:1990429">
    <property type="term" value="C:peroxisomal importomer complex"/>
    <property type="evidence" value="ECO:0007669"/>
    <property type="project" value="EnsemblFungi"/>
</dbReference>
<evidence type="ECO:0000256" key="12">
    <source>
        <dbReference type="ARBA" id="ARBA00022786"/>
    </source>
</evidence>